<dbReference type="Proteomes" id="UP000642993">
    <property type="component" value="Unassembled WGS sequence"/>
</dbReference>
<proteinExistence type="predicted"/>
<dbReference type="InterPro" id="IPR036922">
    <property type="entry name" value="Rieske_2Fe-2S_sf"/>
</dbReference>
<feature type="region of interest" description="Disordered" evidence="5">
    <location>
        <begin position="274"/>
        <end position="303"/>
    </location>
</feature>
<dbReference type="InterPro" id="IPR017941">
    <property type="entry name" value="Rieske_2Fe-2S"/>
</dbReference>
<keyword evidence="3" id="KW-0408">Iron</keyword>
<dbReference type="InterPro" id="IPR036188">
    <property type="entry name" value="FAD/NAD-bd_sf"/>
</dbReference>
<dbReference type="GO" id="GO:0051537">
    <property type="term" value="F:2 iron, 2 sulfur cluster binding"/>
    <property type="evidence" value="ECO:0007669"/>
    <property type="project" value="UniProtKB-KW"/>
</dbReference>
<comment type="caution">
    <text evidence="7">The sequence shown here is derived from an EMBL/GenBank/DDBJ whole genome shotgun (WGS) entry which is preliminary data.</text>
</comment>
<gene>
    <name evidence="7" type="ORF">HT102_08155</name>
</gene>
<protein>
    <submittedName>
        <fullName evidence="7">FAD-dependent oxidoreductase</fullName>
    </submittedName>
</protein>
<name>A0A927JBV9_9ACTN</name>
<evidence type="ECO:0000313" key="8">
    <source>
        <dbReference type="Proteomes" id="UP000642993"/>
    </source>
</evidence>
<keyword evidence="4" id="KW-0411">Iron-sulfur</keyword>
<dbReference type="PROSITE" id="PS51296">
    <property type="entry name" value="RIESKE"/>
    <property type="match status" value="1"/>
</dbReference>
<dbReference type="Pfam" id="PF01266">
    <property type="entry name" value="DAO"/>
    <property type="match status" value="1"/>
</dbReference>
<dbReference type="InterPro" id="IPR006076">
    <property type="entry name" value="FAD-dep_OxRdtase"/>
</dbReference>
<dbReference type="Gene3D" id="3.50.50.60">
    <property type="entry name" value="FAD/NAD(P)-binding domain"/>
    <property type="match status" value="1"/>
</dbReference>
<dbReference type="Pfam" id="PF00355">
    <property type="entry name" value="Rieske"/>
    <property type="match status" value="1"/>
</dbReference>
<keyword evidence="8" id="KW-1185">Reference proteome</keyword>
<dbReference type="SUPFAM" id="SSF50022">
    <property type="entry name" value="ISP domain"/>
    <property type="match status" value="1"/>
</dbReference>
<dbReference type="Gene3D" id="2.102.10.10">
    <property type="entry name" value="Rieske [2Fe-2S] iron-sulphur domain"/>
    <property type="match status" value="1"/>
</dbReference>
<dbReference type="GO" id="GO:0005737">
    <property type="term" value="C:cytoplasm"/>
    <property type="evidence" value="ECO:0007669"/>
    <property type="project" value="TreeGrafter"/>
</dbReference>
<evidence type="ECO:0000259" key="6">
    <source>
        <dbReference type="PROSITE" id="PS51296"/>
    </source>
</evidence>
<evidence type="ECO:0000313" key="7">
    <source>
        <dbReference type="EMBL" id="MBD8506454.1"/>
    </source>
</evidence>
<dbReference type="GO" id="GO:0046872">
    <property type="term" value="F:metal ion binding"/>
    <property type="evidence" value="ECO:0007669"/>
    <property type="project" value="UniProtKB-KW"/>
</dbReference>
<sequence length="509" mass="53967">MGSLWLDTRNTQPHPGPRSIAVPPAAEVLIVGAGLTGLVCGLECARAGLEVTVLDRHGVAGLTTGKTTAKATCLQGARISEITRSHGAEKAREYVEVNQAALKWLREFCARSGVPVQERAAYSIAQASSTLPALHREADAARAAGLDIGWGQGAPIDYVPFPIAGFVGLEGQLQCDPVELSVALAEEIITLGGTIIEGITARGVSTAGPTTVHTSHGDIITARVVLATGTPILDRGGFFTKLEAQRSYLAAFPLAPDALRPEGMYVSIDPPDAAPPRSVRSAPGHLLVGGNGHVTGRASDTQERERDLRDWTAQYFPALAPTHQWSAQDYRSLDGLPLVGRLLPGGTRILMASGYAKWGMTNGIAAGRMLAARLTGANVPGMELFDSQRSLVARRLPRFVAQNAQVGTAATASLPRLARLHREPPREGEGFVHCHRLRPVASSTVDGSTQTVSAICPHLKGLLAWNPAERTWDCPLHGSRFEPDGALIEGPATRDLAPCQSLQWKGSRS</sequence>
<dbReference type="Gene3D" id="3.30.9.10">
    <property type="entry name" value="D-Amino Acid Oxidase, subunit A, domain 2"/>
    <property type="match status" value="1"/>
</dbReference>
<dbReference type="GO" id="GO:0004497">
    <property type="term" value="F:monooxygenase activity"/>
    <property type="evidence" value="ECO:0007669"/>
    <property type="project" value="UniProtKB-ARBA"/>
</dbReference>
<feature type="domain" description="Rieske" evidence="6">
    <location>
        <begin position="415"/>
        <end position="509"/>
    </location>
</feature>
<organism evidence="7 8">
    <name type="scientific">Lolliginicoccus lacisalsi</name>
    <dbReference type="NCBI Taxonomy" id="2742202"/>
    <lineage>
        <taxon>Bacteria</taxon>
        <taxon>Bacillati</taxon>
        <taxon>Actinomycetota</taxon>
        <taxon>Actinomycetes</taxon>
        <taxon>Mycobacteriales</taxon>
        <taxon>Hoyosellaceae</taxon>
        <taxon>Lolliginicoccus</taxon>
    </lineage>
</organism>
<dbReference type="RefSeq" id="WP_192038929.1">
    <property type="nucleotide sequence ID" value="NZ_JACYWE010000004.1"/>
</dbReference>
<dbReference type="PANTHER" id="PTHR13847:SF274">
    <property type="entry name" value="RIESKE 2FE-2S IRON-SULFUR PROTEIN YHFW-RELATED"/>
    <property type="match status" value="1"/>
</dbReference>
<evidence type="ECO:0000256" key="3">
    <source>
        <dbReference type="ARBA" id="ARBA00023004"/>
    </source>
</evidence>
<keyword evidence="1" id="KW-0001">2Fe-2S</keyword>
<dbReference type="AlphaFoldDB" id="A0A927JBV9"/>
<evidence type="ECO:0000256" key="5">
    <source>
        <dbReference type="SAM" id="MobiDB-lite"/>
    </source>
</evidence>
<evidence type="ECO:0000256" key="1">
    <source>
        <dbReference type="ARBA" id="ARBA00022714"/>
    </source>
</evidence>
<evidence type="ECO:0000256" key="4">
    <source>
        <dbReference type="ARBA" id="ARBA00023014"/>
    </source>
</evidence>
<reference evidence="7" key="1">
    <citation type="submission" date="2020-09" db="EMBL/GenBank/DDBJ databases">
        <title>Hoyosella lacisalsi sp. nov., a halotolerant actinobacterium isolated from soil of Lake Gudzhirganskoe.</title>
        <authorList>
            <person name="Yang Q."/>
            <person name="Guo P.Y."/>
            <person name="Liu S.W."/>
            <person name="Li F.N."/>
            <person name="Sun C.H."/>
        </authorList>
    </citation>
    <scope>NUCLEOTIDE SEQUENCE</scope>
    <source>
        <strain evidence="7">G463</strain>
    </source>
</reference>
<dbReference type="EMBL" id="JACYWE010000004">
    <property type="protein sequence ID" value="MBD8506454.1"/>
    <property type="molecule type" value="Genomic_DNA"/>
</dbReference>
<dbReference type="PANTHER" id="PTHR13847">
    <property type="entry name" value="SARCOSINE DEHYDROGENASE-RELATED"/>
    <property type="match status" value="1"/>
</dbReference>
<dbReference type="GO" id="GO:0016705">
    <property type="term" value="F:oxidoreductase activity, acting on paired donors, with incorporation or reduction of molecular oxygen"/>
    <property type="evidence" value="ECO:0007669"/>
    <property type="project" value="UniProtKB-ARBA"/>
</dbReference>
<keyword evidence="2" id="KW-0479">Metal-binding</keyword>
<dbReference type="SUPFAM" id="SSF51905">
    <property type="entry name" value="FAD/NAD(P)-binding domain"/>
    <property type="match status" value="1"/>
</dbReference>
<evidence type="ECO:0000256" key="2">
    <source>
        <dbReference type="ARBA" id="ARBA00022723"/>
    </source>
</evidence>
<accession>A0A927JBV9</accession>